<keyword evidence="7 9" id="KW-0472">Membrane</keyword>
<dbReference type="GO" id="GO:0009431">
    <property type="term" value="C:bacterial-type flagellum basal body, MS ring"/>
    <property type="evidence" value="ECO:0007669"/>
    <property type="project" value="InterPro"/>
</dbReference>
<dbReference type="NCBIfam" id="TIGR00206">
    <property type="entry name" value="fliF"/>
    <property type="match status" value="1"/>
</dbReference>
<keyword evidence="6 9" id="KW-1133">Transmembrane helix</keyword>
<evidence type="ECO:0000256" key="2">
    <source>
        <dbReference type="ARBA" id="ARBA00004651"/>
    </source>
</evidence>
<evidence type="ECO:0000256" key="9">
    <source>
        <dbReference type="SAM" id="Phobius"/>
    </source>
</evidence>
<dbReference type="GO" id="GO:0071973">
    <property type="term" value="P:bacterial-type flagellum-dependent cell motility"/>
    <property type="evidence" value="ECO:0007669"/>
    <property type="project" value="InterPro"/>
</dbReference>
<dbReference type="InterPro" id="IPR000067">
    <property type="entry name" value="FlgMring_FliF"/>
</dbReference>
<evidence type="ECO:0000313" key="13">
    <source>
        <dbReference type="Proteomes" id="UP000289166"/>
    </source>
</evidence>
<comment type="caution">
    <text evidence="12">The sequence shown here is derived from an EMBL/GenBank/DDBJ whole genome shotgun (WGS) entry which is preliminary data.</text>
</comment>
<comment type="subcellular location">
    <subcellularLocation>
        <location evidence="1">Bacterial flagellum basal body</location>
    </subcellularLocation>
    <subcellularLocation>
        <location evidence="2">Cell membrane</location>
        <topology evidence="2">Multi-pass membrane protein</topology>
    </subcellularLocation>
</comment>
<dbReference type="GO" id="GO:0005886">
    <property type="term" value="C:plasma membrane"/>
    <property type="evidence" value="ECO:0007669"/>
    <property type="project" value="UniProtKB-SubCell"/>
</dbReference>
<dbReference type="Pfam" id="PF08345">
    <property type="entry name" value="YscJ_FliF_C"/>
    <property type="match status" value="1"/>
</dbReference>
<dbReference type="InterPro" id="IPR045851">
    <property type="entry name" value="AMP-bd_C_sf"/>
</dbReference>
<keyword evidence="12" id="KW-0282">Flagellum</keyword>
<feature type="transmembrane region" description="Helical" evidence="9">
    <location>
        <begin position="27"/>
        <end position="45"/>
    </location>
</feature>
<dbReference type="RefSeq" id="WP_069194001.1">
    <property type="nucleotide sequence ID" value="NZ_RLII01000002.1"/>
</dbReference>
<gene>
    <name evidence="12" type="primary">fliF</name>
    <name evidence="12" type="ORF">EFD62_03320</name>
</gene>
<evidence type="ECO:0000256" key="8">
    <source>
        <dbReference type="ARBA" id="ARBA00023143"/>
    </source>
</evidence>
<dbReference type="InterPro" id="IPR013556">
    <property type="entry name" value="Flag_M-ring_C"/>
</dbReference>
<name>A0A4Q0I8J8_9FIRM</name>
<evidence type="ECO:0000256" key="5">
    <source>
        <dbReference type="ARBA" id="ARBA00022692"/>
    </source>
</evidence>
<dbReference type="AlphaFoldDB" id="A0A4Q0I8J8"/>
<dbReference type="Pfam" id="PF01514">
    <property type="entry name" value="YscJ_FliF"/>
    <property type="match status" value="1"/>
</dbReference>
<keyword evidence="4" id="KW-1003">Cell membrane</keyword>
<dbReference type="PANTHER" id="PTHR30046:SF0">
    <property type="entry name" value="FLAGELLAR M-RING PROTEIN"/>
    <property type="match status" value="1"/>
</dbReference>
<feature type="transmembrane region" description="Helical" evidence="9">
    <location>
        <begin position="432"/>
        <end position="450"/>
    </location>
</feature>
<keyword evidence="5 9" id="KW-0812">Transmembrane</keyword>
<feature type="domain" description="Flagellar M-ring N-terminal" evidence="10">
    <location>
        <begin position="46"/>
        <end position="219"/>
    </location>
</feature>
<evidence type="ECO:0000256" key="6">
    <source>
        <dbReference type="ARBA" id="ARBA00022989"/>
    </source>
</evidence>
<dbReference type="EMBL" id="RLII01000002">
    <property type="protein sequence ID" value="RXE60265.1"/>
    <property type="molecule type" value="Genomic_DNA"/>
</dbReference>
<feature type="domain" description="Flagellar M-ring C-terminal" evidence="11">
    <location>
        <begin position="261"/>
        <end position="403"/>
    </location>
</feature>
<evidence type="ECO:0000259" key="11">
    <source>
        <dbReference type="Pfam" id="PF08345"/>
    </source>
</evidence>
<reference evidence="13" key="1">
    <citation type="submission" date="2018-11" db="EMBL/GenBank/DDBJ databases">
        <title>Genome sequencing of a novel mesophilic and cellulolytic organism within the genus Hungateiclostridium.</title>
        <authorList>
            <person name="Rettenmaier R."/>
            <person name="Liebl W."/>
            <person name="Zverlov V."/>
        </authorList>
    </citation>
    <scope>NUCLEOTIDE SEQUENCE [LARGE SCALE GENOMIC DNA]</scope>
    <source>
        <strain evidence="13">N2K1</strain>
    </source>
</reference>
<keyword evidence="13" id="KW-1185">Reference proteome</keyword>
<dbReference type="PANTHER" id="PTHR30046">
    <property type="entry name" value="FLAGELLAR M-RING PROTEIN"/>
    <property type="match status" value="1"/>
</dbReference>
<dbReference type="Proteomes" id="UP000289166">
    <property type="component" value="Unassembled WGS sequence"/>
</dbReference>
<dbReference type="Gene3D" id="3.30.300.30">
    <property type="match status" value="1"/>
</dbReference>
<comment type="similarity">
    <text evidence="3">Belongs to the FliF family.</text>
</comment>
<proteinExistence type="inferred from homology"/>
<evidence type="ECO:0000259" key="10">
    <source>
        <dbReference type="Pfam" id="PF01514"/>
    </source>
</evidence>
<keyword evidence="8" id="KW-0975">Bacterial flagellum</keyword>
<dbReference type="PRINTS" id="PR01009">
    <property type="entry name" value="FLGMRINGFLIF"/>
</dbReference>
<keyword evidence="12" id="KW-0969">Cilium</keyword>
<accession>A0A4Q0I8J8</accession>
<dbReference type="InterPro" id="IPR006182">
    <property type="entry name" value="FliF_N_dom"/>
</dbReference>
<dbReference type="InterPro" id="IPR043427">
    <property type="entry name" value="YscJ/FliF"/>
</dbReference>
<evidence type="ECO:0000313" key="12">
    <source>
        <dbReference type="EMBL" id="RXE60265.1"/>
    </source>
</evidence>
<protein>
    <submittedName>
        <fullName evidence="12">Flagellar M-ring protein FliF</fullName>
    </submittedName>
</protein>
<keyword evidence="12" id="KW-0966">Cell projection</keyword>
<evidence type="ECO:0000256" key="3">
    <source>
        <dbReference type="ARBA" id="ARBA00007971"/>
    </source>
</evidence>
<organism evidence="12 13">
    <name type="scientific">Acetivibrio mesophilus</name>
    <dbReference type="NCBI Taxonomy" id="2487273"/>
    <lineage>
        <taxon>Bacteria</taxon>
        <taxon>Bacillati</taxon>
        <taxon>Bacillota</taxon>
        <taxon>Clostridia</taxon>
        <taxon>Eubacteriales</taxon>
        <taxon>Oscillospiraceae</taxon>
        <taxon>Acetivibrio</taxon>
    </lineage>
</organism>
<dbReference type="OrthoDB" id="9807026at2"/>
<evidence type="ECO:0000256" key="4">
    <source>
        <dbReference type="ARBA" id="ARBA00022475"/>
    </source>
</evidence>
<dbReference type="GO" id="GO:0003774">
    <property type="term" value="F:cytoskeletal motor activity"/>
    <property type="evidence" value="ECO:0007669"/>
    <property type="project" value="InterPro"/>
</dbReference>
<evidence type="ECO:0000256" key="7">
    <source>
        <dbReference type="ARBA" id="ARBA00023136"/>
    </source>
</evidence>
<sequence>MPEVLSRMQQQVTDFWKNLDKSQKTRIFITSGILVVVLTIGIVMLTRTTYVPLITVEDAESITAIEEALKEKNIKYKHGEGKRILVDSKEKNEAEFALASTGLTETGMTFEDAWSLLKVSSTESDKKQLWQNFKKNSLIAKLKMFDNVKDADVELTIPDDSMFFVEKKNEAKASVRINPKGEITPEQVEGIVMVVASSIEGLDPKNVTVVDNNFNILNQDLSDGMNIPSSQYKLKLRIKEELEKNIRNLYSGRSDSYDFISVAVNPVLDLDKVTKNRKEIEKPTGLDEAIVSQEKKTEELVNGNQNGAPGMDTNPGTGNVATYPIDSGENSSYESKSEIINRIFTETLTAEEKAIGTMNFEESSMTVALWYGNRVADDSKLTTEFIEQFKKGLSNATGIPVERITVDKQKLAPKEEEVTPVADRIKELFDNYGFFALLTILIIALMISVMPKKKKEELEPELATAGGPKFIMPNEEEELPEINFEEHSEIKKQIENFVKQKPESVAQLLRNWLSDDWD</sequence>
<evidence type="ECO:0000256" key="1">
    <source>
        <dbReference type="ARBA" id="ARBA00004117"/>
    </source>
</evidence>